<name>A0ABM1ACV4_APLCA</name>
<keyword evidence="3 5" id="KW-1133">Transmembrane helix</keyword>
<evidence type="ECO:0000313" key="6">
    <source>
        <dbReference type="Proteomes" id="UP000694888"/>
    </source>
</evidence>
<evidence type="ECO:0000313" key="7">
    <source>
        <dbReference type="RefSeq" id="XP_012945263.1"/>
    </source>
</evidence>
<evidence type="ECO:0000256" key="1">
    <source>
        <dbReference type="ARBA" id="ARBA00004141"/>
    </source>
</evidence>
<keyword evidence="4 5" id="KW-0472">Membrane</keyword>
<evidence type="ECO:0000256" key="3">
    <source>
        <dbReference type="ARBA" id="ARBA00022989"/>
    </source>
</evidence>
<comment type="subcellular location">
    <subcellularLocation>
        <location evidence="1">Membrane</location>
        <topology evidence="1">Multi-pass membrane protein</topology>
    </subcellularLocation>
</comment>
<evidence type="ECO:0000256" key="4">
    <source>
        <dbReference type="ARBA" id="ARBA00023136"/>
    </source>
</evidence>
<gene>
    <name evidence="7" type="primary">LOC106013611</name>
</gene>
<dbReference type="Pfam" id="PF13903">
    <property type="entry name" value="Claudin_2"/>
    <property type="match status" value="1"/>
</dbReference>
<evidence type="ECO:0000256" key="5">
    <source>
        <dbReference type="SAM" id="Phobius"/>
    </source>
</evidence>
<dbReference type="PANTHER" id="PTHR10671">
    <property type="entry name" value="EPITHELIAL MEMBRANE PROTEIN-RELATED"/>
    <property type="match status" value="1"/>
</dbReference>
<feature type="transmembrane region" description="Helical" evidence="5">
    <location>
        <begin position="188"/>
        <end position="211"/>
    </location>
</feature>
<protein>
    <submittedName>
        <fullName evidence="7">Uncharacterized protein LOC106013611</fullName>
    </submittedName>
</protein>
<evidence type="ECO:0000256" key="2">
    <source>
        <dbReference type="ARBA" id="ARBA00022692"/>
    </source>
</evidence>
<accession>A0ABM1ACV4</accession>
<dbReference type="GeneID" id="106013611"/>
<dbReference type="Proteomes" id="UP000694888">
    <property type="component" value="Unplaced"/>
</dbReference>
<keyword evidence="6" id="KW-1185">Reference proteome</keyword>
<sequence length="230" mass="25611">MACGFGTLVVSMLILFAALALTIVAAITNYWYVVESRDITSEEVRRASNYHFGFWMKCYDEEPPKSIPVEDLTSTGKDCVTIFEDLMQRPGVNQTAEEKLVIDLSRSYIALAIVSGVAQLATLVSLLCGSWPGDCQNVRRQGLYVSAAFILLVAIMAGIASGICFIAAREVETEEMNFYSRLDTRFGWSFMLHWGATGLALLDGFLIMCLVKYAADDVNNTAKYYYYNNM</sequence>
<reference evidence="7" key="1">
    <citation type="submission" date="2025-08" db="UniProtKB">
        <authorList>
            <consortium name="RefSeq"/>
        </authorList>
    </citation>
    <scope>IDENTIFICATION</scope>
</reference>
<dbReference type="PANTHER" id="PTHR10671:SF108">
    <property type="entry name" value="CLAUDIN FAMILY PROTEIN-RELATED"/>
    <property type="match status" value="1"/>
</dbReference>
<dbReference type="InterPro" id="IPR004031">
    <property type="entry name" value="PMP22/EMP/MP20/Claudin"/>
</dbReference>
<dbReference type="InterPro" id="IPR050579">
    <property type="entry name" value="PMP-22/EMP/MP20-like"/>
</dbReference>
<organism evidence="6 7">
    <name type="scientific">Aplysia californica</name>
    <name type="common">California sea hare</name>
    <dbReference type="NCBI Taxonomy" id="6500"/>
    <lineage>
        <taxon>Eukaryota</taxon>
        <taxon>Metazoa</taxon>
        <taxon>Spiralia</taxon>
        <taxon>Lophotrochozoa</taxon>
        <taxon>Mollusca</taxon>
        <taxon>Gastropoda</taxon>
        <taxon>Heterobranchia</taxon>
        <taxon>Euthyneura</taxon>
        <taxon>Tectipleura</taxon>
        <taxon>Aplysiida</taxon>
        <taxon>Aplysioidea</taxon>
        <taxon>Aplysiidae</taxon>
        <taxon>Aplysia</taxon>
    </lineage>
</organism>
<dbReference type="Gene3D" id="1.20.140.150">
    <property type="match status" value="1"/>
</dbReference>
<feature type="transmembrane region" description="Helical" evidence="5">
    <location>
        <begin position="108"/>
        <end position="131"/>
    </location>
</feature>
<feature type="transmembrane region" description="Helical" evidence="5">
    <location>
        <begin position="143"/>
        <end position="168"/>
    </location>
</feature>
<proteinExistence type="predicted"/>
<keyword evidence="2 5" id="KW-0812">Transmembrane</keyword>
<dbReference type="RefSeq" id="XP_012945263.1">
    <property type="nucleotide sequence ID" value="XM_013089809.1"/>
</dbReference>